<evidence type="ECO:0000313" key="1">
    <source>
        <dbReference type="EMBL" id="CAL1592375.1"/>
    </source>
</evidence>
<name>A0AAV2KTT8_KNICA</name>
<protein>
    <submittedName>
        <fullName evidence="1">Uncharacterized protein</fullName>
    </submittedName>
</protein>
<gene>
    <name evidence="1" type="ORF">KC01_LOCUS21627</name>
</gene>
<dbReference type="EMBL" id="OZ035824">
    <property type="protein sequence ID" value="CAL1592375.1"/>
    <property type="molecule type" value="Genomic_DNA"/>
</dbReference>
<dbReference type="Proteomes" id="UP001497482">
    <property type="component" value="Chromosome 2"/>
</dbReference>
<proteinExistence type="predicted"/>
<reference evidence="1 2" key="1">
    <citation type="submission" date="2024-04" db="EMBL/GenBank/DDBJ databases">
        <authorList>
            <person name="Waldvogel A.-M."/>
            <person name="Schoenle A."/>
        </authorList>
    </citation>
    <scope>NUCLEOTIDE SEQUENCE [LARGE SCALE GENOMIC DNA]</scope>
</reference>
<sequence>MLSLHQPALLSTLSSMRSRPAGPQGMGSGVLYTQLKAWHAQSEKVAVPLLKVGGQGESSVFKGPRADKCLRYGPRSSL</sequence>
<dbReference type="AlphaFoldDB" id="A0AAV2KTT8"/>
<keyword evidence="2" id="KW-1185">Reference proteome</keyword>
<evidence type="ECO:0000313" key="2">
    <source>
        <dbReference type="Proteomes" id="UP001497482"/>
    </source>
</evidence>
<accession>A0AAV2KTT8</accession>
<organism evidence="1 2">
    <name type="scientific">Knipowitschia caucasica</name>
    <name type="common">Caucasian dwarf goby</name>
    <name type="synonym">Pomatoschistus caucasicus</name>
    <dbReference type="NCBI Taxonomy" id="637954"/>
    <lineage>
        <taxon>Eukaryota</taxon>
        <taxon>Metazoa</taxon>
        <taxon>Chordata</taxon>
        <taxon>Craniata</taxon>
        <taxon>Vertebrata</taxon>
        <taxon>Euteleostomi</taxon>
        <taxon>Actinopterygii</taxon>
        <taxon>Neopterygii</taxon>
        <taxon>Teleostei</taxon>
        <taxon>Neoteleostei</taxon>
        <taxon>Acanthomorphata</taxon>
        <taxon>Gobiaria</taxon>
        <taxon>Gobiiformes</taxon>
        <taxon>Gobioidei</taxon>
        <taxon>Gobiidae</taxon>
        <taxon>Gobiinae</taxon>
        <taxon>Knipowitschia</taxon>
    </lineage>
</organism>